<evidence type="ECO:0000256" key="11">
    <source>
        <dbReference type="RuleBase" id="RU363003"/>
    </source>
</evidence>
<dbReference type="CDD" id="cd04902">
    <property type="entry name" value="ACT_3PGDH-xct"/>
    <property type="match status" value="1"/>
</dbReference>
<comment type="catalytic activity">
    <reaction evidence="9">
        <text>(R)-2-hydroxyglutarate + NAD(+) = 2-oxoglutarate + NADH + H(+)</text>
        <dbReference type="Rhea" id="RHEA:49612"/>
        <dbReference type="ChEBI" id="CHEBI:15378"/>
        <dbReference type="ChEBI" id="CHEBI:15801"/>
        <dbReference type="ChEBI" id="CHEBI:16810"/>
        <dbReference type="ChEBI" id="CHEBI:57540"/>
        <dbReference type="ChEBI" id="CHEBI:57945"/>
        <dbReference type="EC" id="1.1.1.399"/>
    </reaction>
</comment>
<dbReference type="OrthoDB" id="9805416at2"/>
<evidence type="ECO:0000313" key="13">
    <source>
        <dbReference type="EMBL" id="QGG48542.1"/>
    </source>
</evidence>
<dbReference type="UniPathway" id="UPA00135">
    <property type="reaction ID" value="UER00196"/>
</dbReference>
<dbReference type="PANTHER" id="PTHR42789">
    <property type="entry name" value="D-ISOMER SPECIFIC 2-HYDROXYACID DEHYDROGENASE FAMILY PROTEIN (AFU_ORTHOLOGUE AFUA_6G10090)"/>
    <property type="match status" value="1"/>
</dbReference>
<evidence type="ECO:0000256" key="8">
    <source>
        <dbReference type="ARBA" id="ARBA00023299"/>
    </source>
</evidence>
<dbReference type="PROSITE" id="PS00065">
    <property type="entry name" value="D_2_HYDROXYACID_DH_1"/>
    <property type="match status" value="1"/>
</dbReference>
<evidence type="ECO:0000256" key="9">
    <source>
        <dbReference type="ARBA" id="ARBA00048126"/>
    </source>
</evidence>
<dbReference type="InterPro" id="IPR029009">
    <property type="entry name" value="ASB_dom_sf"/>
</dbReference>
<evidence type="ECO:0000256" key="3">
    <source>
        <dbReference type="ARBA" id="ARBA00005854"/>
    </source>
</evidence>
<dbReference type="Gene3D" id="3.30.70.260">
    <property type="match status" value="1"/>
</dbReference>
<dbReference type="PROSITE" id="PS00670">
    <property type="entry name" value="D_2_HYDROXYACID_DH_2"/>
    <property type="match status" value="1"/>
</dbReference>
<dbReference type="PROSITE" id="PS51671">
    <property type="entry name" value="ACT"/>
    <property type="match status" value="1"/>
</dbReference>
<keyword evidence="5 11" id="KW-0028">Amino-acid biosynthesis</keyword>
<evidence type="ECO:0000259" key="12">
    <source>
        <dbReference type="PROSITE" id="PS51671"/>
    </source>
</evidence>
<dbReference type="SUPFAM" id="SSF51735">
    <property type="entry name" value="NAD(P)-binding Rossmann-fold domains"/>
    <property type="match status" value="1"/>
</dbReference>
<dbReference type="EMBL" id="CP045875">
    <property type="protein sequence ID" value="QGG48542.1"/>
    <property type="molecule type" value="Genomic_DNA"/>
</dbReference>
<dbReference type="Proteomes" id="UP000366051">
    <property type="component" value="Chromosome"/>
</dbReference>
<evidence type="ECO:0000256" key="5">
    <source>
        <dbReference type="ARBA" id="ARBA00022605"/>
    </source>
</evidence>
<keyword evidence="6 11" id="KW-0560">Oxidoreductase</keyword>
<dbReference type="FunFam" id="3.30.1330.90:FF:000003">
    <property type="entry name" value="D-3-phosphoglycerate dehydrogenase"/>
    <property type="match status" value="1"/>
</dbReference>
<keyword evidence="14" id="KW-1185">Reference proteome</keyword>
<sequence length="526" mass="56871">MRVLVCDPISQQGIEVFQAAGNIEVDVKLKQTEDEIVNIVADYEGIIVRSETKITKKIIEAADKLKVIGRAGVGVDNIDVEAATQKGVVVVNAPEGNTIAAAELTLGHIIALARNIAPANDALKGGTWARSKYVGLELKGKKLGILGMGKIGSEVAKRARAFDMIVYAYDPFVSEERARNIGVQVKDLDTVIREADIISIHMPKTKDTYRLLNAEKFSMMKDGVYIVNCARGGIVDEEALYEAVTSGKVAGAGLDVFEKEPMTESPLFGLEQVLVTPHLGASTKEAQVNVAVDVAHDIVKVLRGEAVSAAVNIPAVKPELMAIFKPYLDLVERLGRFIGQVTDGHIEKISLTYAGDLAQYNVNPLTTTILKGLLRPTLQDAVNYVNAPFVAKARGIKVTETKTVDMDDYANLITLEVVTSKGTKKVSGTIMQKEPRFVRIDDFSLDMAPIGHMLVMPHIDKPRIIGRTGTIIGEHDVNIAGMHLGRKELGGPAIAILNIDGTVPEAALNQLKEIDGVIDVKYVNLQ</sequence>
<keyword evidence="8 11" id="KW-0718">Serine biosynthesis</keyword>
<dbReference type="RefSeq" id="WP_153725695.1">
    <property type="nucleotide sequence ID" value="NZ_CP045875.1"/>
</dbReference>
<dbReference type="InterPro" id="IPR045865">
    <property type="entry name" value="ACT-like_dom_sf"/>
</dbReference>
<dbReference type="InterPro" id="IPR029753">
    <property type="entry name" value="D-isomer_DH_CS"/>
</dbReference>
<organism evidence="13 14">
    <name type="scientific">Heliorestis convoluta</name>
    <dbReference type="NCBI Taxonomy" id="356322"/>
    <lineage>
        <taxon>Bacteria</taxon>
        <taxon>Bacillati</taxon>
        <taxon>Bacillota</taxon>
        <taxon>Clostridia</taxon>
        <taxon>Eubacteriales</taxon>
        <taxon>Heliobacteriaceae</taxon>
        <taxon>Heliorestis</taxon>
    </lineage>
</organism>
<dbReference type="InterPro" id="IPR045626">
    <property type="entry name" value="PGDH_ASB_dom"/>
</dbReference>
<dbReference type="GO" id="GO:0006564">
    <property type="term" value="P:L-serine biosynthetic process"/>
    <property type="evidence" value="ECO:0007669"/>
    <property type="project" value="UniProtKB-UniRule"/>
</dbReference>
<dbReference type="NCBIfam" id="TIGR01327">
    <property type="entry name" value="PGDH"/>
    <property type="match status" value="1"/>
</dbReference>
<dbReference type="InterPro" id="IPR050857">
    <property type="entry name" value="D-2-hydroxyacid_DH"/>
</dbReference>
<dbReference type="KEGG" id="hcv:FTV88_2445"/>
<dbReference type="Pfam" id="PF01842">
    <property type="entry name" value="ACT"/>
    <property type="match status" value="1"/>
</dbReference>
<dbReference type="PROSITE" id="PS00671">
    <property type="entry name" value="D_2_HYDROXYACID_DH_3"/>
    <property type="match status" value="1"/>
</dbReference>
<dbReference type="InterPro" id="IPR006139">
    <property type="entry name" value="D-isomer_2_OHA_DH_cat_dom"/>
</dbReference>
<evidence type="ECO:0000313" key="14">
    <source>
        <dbReference type="Proteomes" id="UP000366051"/>
    </source>
</evidence>
<dbReference type="GO" id="GO:0051287">
    <property type="term" value="F:NAD binding"/>
    <property type="evidence" value="ECO:0007669"/>
    <property type="project" value="UniProtKB-UniRule"/>
</dbReference>
<dbReference type="Gene3D" id="3.40.50.720">
    <property type="entry name" value="NAD(P)-binding Rossmann-like Domain"/>
    <property type="match status" value="2"/>
</dbReference>
<reference evidence="14" key="1">
    <citation type="submission" date="2019-11" db="EMBL/GenBank/DDBJ databases">
        <title>Genome sequence of Heliorestis convoluta strain HH, an alkaliphilic and minimalistic phototrophic bacterium from a soda lake in Egypt.</title>
        <authorList>
            <person name="Dewey E.D."/>
            <person name="Stokes L.M."/>
            <person name="Burchell B.M."/>
            <person name="Shaffer K.N."/>
            <person name="Huntington A.M."/>
            <person name="Baker J.M."/>
            <person name="Nadendla S."/>
            <person name="Giglio M.G."/>
            <person name="Touchman J.W."/>
            <person name="Blankenship R.E."/>
            <person name="Madigan M.T."/>
            <person name="Sattley W.M."/>
        </authorList>
    </citation>
    <scope>NUCLEOTIDE SEQUENCE [LARGE SCALE GENOMIC DNA]</scope>
    <source>
        <strain evidence="14">HH</strain>
    </source>
</reference>
<dbReference type="SUPFAM" id="SSF55021">
    <property type="entry name" value="ACT-like"/>
    <property type="match status" value="1"/>
</dbReference>
<comment type="pathway">
    <text evidence="2 11">Amino-acid biosynthesis; L-serine biosynthesis; L-serine from 3-phospho-D-glycerate: step 1/3.</text>
</comment>
<dbReference type="SUPFAM" id="SSF143548">
    <property type="entry name" value="Serine metabolism enzymes domain"/>
    <property type="match status" value="1"/>
</dbReference>
<feature type="domain" description="ACT" evidence="12">
    <location>
        <begin position="453"/>
        <end position="525"/>
    </location>
</feature>
<evidence type="ECO:0000256" key="1">
    <source>
        <dbReference type="ARBA" id="ARBA00003800"/>
    </source>
</evidence>
<comment type="catalytic activity">
    <reaction evidence="10 11">
        <text>(2R)-3-phosphoglycerate + NAD(+) = 3-phosphooxypyruvate + NADH + H(+)</text>
        <dbReference type="Rhea" id="RHEA:12641"/>
        <dbReference type="ChEBI" id="CHEBI:15378"/>
        <dbReference type="ChEBI" id="CHEBI:18110"/>
        <dbReference type="ChEBI" id="CHEBI:57540"/>
        <dbReference type="ChEBI" id="CHEBI:57945"/>
        <dbReference type="ChEBI" id="CHEBI:58272"/>
        <dbReference type="EC" id="1.1.1.95"/>
    </reaction>
</comment>
<dbReference type="InterPro" id="IPR006140">
    <property type="entry name" value="D-isomer_DH_NAD-bd"/>
</dbReference>
<evidence type="ECO:0000256" key="4">
    <source>
        <dbReference type="ARBA" id="ARBA00021582"/>
    </source>
</evidence>
<dbReference type="InterPro" id="IPR002912">
    <property type="entry name" value="ACT_dom"/>
</dbReference>
<comment type="function">
    <text evidence="1">Catalyzes the reversible oxidation of 3-phospho-D-glycerate to 3-phosphonooxypyruvate, the first step of the phosphorylated L-serine biosynthesis pathway. Also catalyzes the reversible oxidation of 2-hydroxyglutarate to 2-oxoglutarate.</text>
</comment>
<evidence type="ECO:0000256" key="2">
    <source>
        <dbReference type="ARBA" id="ARBA00005216"/>
    </source>
</evidence>
<dbReference type="Pfam" id="PF19304">
    <property type="entry name" value="PGDH_inter"/>
    <property type="match status" value="1"/>
</dbReference>
<evidence type="ECO:0000256" key="10">
    <source>
        <dbReference type="ARBA" id="ARBA00048731"/>
    </source>
</evidence>
<dbReference type="CDD" id="cd12173">
    <property type="entry name" value="PGDH_4"/>
    <property type="match status" value="1"/>
</dbReference>
<dbReference type="EC" id="1.1.1.95" evidence="11"/>
<dbReference type="InterPro" id="IPR006236">
    <property type="entry name" value="PGDH"/>
</dbReference>
<evidence type="ECO:0000256" key="6">
    <source>
        <dbReference type="ARBA" id="ARBA00023002"/>
    </source>
</evidence>
<dbReference type="Gene3D" id="3.30.1330.90">
    <property type="entry name" value="D-3-phosphoglycerate dehydrogenase, domain 3"/>
    <property type="match status" value="1"/>
</dbReference>
<dbReference type="Pfam" id="PF02826">
    <property type="entry name" value="2-Hacid_dh_C"/>
    <property type="match status" value="1"/>
</dbReference>
<name>A0A5Q2N5E0_9FIRM</name>
<dbReference type="FunFam" id="3.40.50.720:FF:000021">
    <property type="entry name" value="D-3-phosphoglycerate dehydrogenase"/>
    <property type="match status" value="1"/>
</dbReference>
<dbReference type="SUPFAM" id="SSF52283">
    <property type="entry name" value="Formate/glycerate dehydrogenase catalytic domain-like"/>
    <property type="match status" value="1"/>
</dbReference>
<comment type="similarity">
    <text evidence="3 11">Belongs to the D-isomer specific 2-hydroxyacid dehydrogenase family.</text>
</comment>
<dbReference type="AlphaFoldDB" id="A0A5Q2N5E0"/>
<dbReference type="GO" id="GO:0004617">
    <property type="term" value="F:phosphoglycerate dehydrogenase activity"/>
    <property type="evidence" value="ECO:0007669"/>
    <property type="project" value="UniProtKB-UniRule"/>
</dbReference>
<dbReference type="Pfam" id="PF00389">
    <property type="entry name" value="2-Hacid_dh"/>
    <property type="match status" value="1"/>
</dbReference>
<dbReference type="InterPro" id="IPR036291">
    <property type="entry name" value="NAD(P)-bd_dom_sf"/>
</dbReference>
<evidence type="ECO:0000256" key="7">
    <source>
        <dbReference type="ARBA" id="ARBA00023027"/>
    </source>
</evidence>
<accession>A0A5Q2N5E0</accession>
<proteinExistence type="inferred from homology"/>
<protein>
    <recommendedName>
        <fullName evidence="4 11">D-3-phosphoglycerate dehydrogenase</fullName>
        <ecNumber evidence="11">1.1.1.95</ecNumber>
    </recommendedName>
</protein>
<gene>
    <name evidence="13" type="primary">serA</name>
    <name evidence="13" type="ORF">FTV88_2445</name>
</gene>
<keyword evidence="7 11" id="KW-0520">NAD</keyword>
<dbReference type="PANTHER" id="PTHR42789:SF1">
    <property type="entry name" value="D-ISOMER SPECIFIC 2-HYDROXYACID DEHYDROGENASE FAMILY PROTEIN (AFU_ORTHOLOGUE AFUA_6G10090)"/>
    <property type="match status" value="1"/>
</dbReference>
<dbReference type="InterPro" id="IPR029752">
    <property type="entry name" value="D-isomer_DH_CS1"/>
</dbReference>